<evidence type="ECO:0000313" key="2">
    <source>
        <dbReference type="EMBL" id="KYM85025.1"/>
    </source>
</evidence>
<protein>
    <submittedName>
        <fullName evidence="2">Uncharacterized protein</fullName>
    </submittedName>
</protein>
<feature type="compositionally biased region" description="Basic and acidic residues" evidence="1">
    <location>
        <begin position="14"/>
        <end position="24"/>
    </location>
</feature>
<feature type="region of interest" description="Disordered" evidence="1">
    <location>
        <begin position="1"/>
        <end position="64"/>
    </location>
</feature>
<keyword evidence="3" id="KW-1185">Reference proteome</keyword>
<dbReference type="Proteomes" id="UP000078540">
    <property type="component" value="Unassembled WGS sequence"/>
</dbReference>
<feature type="compositionally biased region" description="Gly residues" evidence="1">
    <location>
        <begin position="25"/>
        <end position="41"/>
    </location>
</feature>
<proteinExistence type="predicted"/>
<evidence type="ECO:0000313" key="3">
    <source>
        <dbReference type="Proteomes" id="UP000078540"/>
    </source>
</evidence>
<feature type="compositionally biased region" description="Low complexity" evidence="1">
    <location>
        <begin position="103"/>
        <end position="123"/>
    </location>
</feature>
<evidence type="ECO:0000256" key="1">
    <source>
        <dbReference type="SAM" id="MobiDB-lite"/>
    </source>
</evidence>
<sequence length="137" mass="14358">MRTRTSECPVVRFTPERISKRGRVEGGGSRDGGDGGGGPGGSWSSVARSSPALREEEEEKVKLAAPSLINNPKTMDTVQNTADLTPLTWVPSLNPCPRFSHQPPCCGPLSSGLSPPPLSSDDSATLAVDATNEFSPP</sequence>
<accession>A0A195BK83</accession>
<name>A0A195BK83_9HYME</name>
<dbReference type="EMBL" id="KQ976455">
    <property type="protein sequence ID" value="KYM85025.1"/>
    <property type="molecule type" value="Genomic_DNA"/>
</dbReference>
<organism evidence="2 3">
    <name type="scientific">Atta colombica</name>
    <dbReference type="NCBI Taxonomy" id="520822"/>
    <lineage>
        <taxon>Eukaryota</taxon>
        <taxon>Metazoa</taxon>
        <taxon>Ecdysozoa</taxon>
        <taxon>Arthropoda</taxon>
        <taxon>Hexapoda</taxon>
        <taxon>Insecta</taxon>
        <taxon>Pterygota</taxon>
        <taxon>Neoptera</taxon>
        <taxon>Endopterygota</taxon>
        <taxon>Hymenoptera</taxon>
        <taxon>Apocrita</taxon>
        <taxon>Aculeata</taxon>
        <taxon>Formicoidea</taxon>
        <taxon>Formicidae</taxon>
        <taxon>Myrmicinae</taxon>
        <taxon>Atta</taxon>
    </lineage>
</organism>
<dbReference type="AlphaFoldDB" id="A0A195BK83"/>
<gene>
    <name evidence="2" type="ORF">ALC53_04813</name>
</gene>
<reference evidence="2 3" key="1">
    <citation type="submission" date="2015-09" db="EMBL/GenBank/DDBJ databases">
        <title>Atta colombica WGS genome.</title>
        <authorList>
            <person name="Nygaard S."/>
            <person name="Hu H."/>
            <person name="Boomsma J."/>
            <person name="Zhang G."/>
        </authorList>
    </citation>
    <scope>NUCLEOTIDE SEQUENCE [LARGE SCALE GENOMIC DNA]</scope>
    <source>
        <strain evidence="2">Treedump-2</strain>
        <tissue evidence="2">Whole body</tissue>
    </source>
</reference>
<feature type="region of interest" description="Disordered" evidence="1">
    <location>
        <begin position="101"/>
        <end position="137"/>
    </location>
</feature>
<dbReference type="STRING" id="520822.A0A195BK83"/>